<sequence>MNYLVLGLGLGVFAIGGYLFLEARKTKPQPPAPDPILSNPDNRDAYDDYRKGERDSWG</sequence>
<feature type="region of interest" description="Disordered" evidence="1">
    <location>
        <begin position="26"/>
        <end position="58"/>
    </location>
</feature>
<evidence type="ECO:0000256" key="1">
    <source>
        <dbReference type="SAM" id="MobiDB-lite"/>
    </source>
</evidence>
<feature type="compositionally biased region" description="Basic and acidic residues" evidence="1">
    <location>
        <begin position="41"/>
        <end position="58"/>
    </location>
</feature>
<gene>
    <name evidence="2" type="ordered locus">Mesil_1770</name>
</gene>
<dbReference type="RefSeq" id="WP_013158205.1">
    <property type="nucleotide sequence ID" value="NC_014212.1"/>
</dbReference>
<dbReference type="AlphaFoldDB" id="D7BFU5"/>
<dbReference type="EMBL" id="CP002042">
    <property type="protein sequence ID" value="ADH63648.1"/>
    <property type="molecule type" value="Genomic_DNA"/>
</dbReference>
<dbReference type="HOGENOM" id="CLU_2974192_0_0_0"/>
<dbReference type="Proteomes" id="UP000001916">
    <property type="component" value="Chromosome"/>
</dbReference>
<reference evidence="2 3" key="1">
    <citation type="journal article" date="2010" name="Stand. Genomic Sci.">
        <title>Complete genome sequence of Meiothermus silvanus type strain (VI-R2).</title>
        <authorList>
            <person name="Sikorski J."/>
            <person name="Tindall B.J."/>
            <person name="Lowry S."/>
            <person name="Lucas S."/>
            <person name="Nolan M."/>
            <person name="Copeland A."/>
            <person name="Glavina Del Rio T."/>
            <person name="Tice H."/>
            <person name="Cheng J.F."/>
            <person name="Han C."/>
            <person name="Pitluck S."/>
            <person name="Liolios K."/>
            <person name="Ivanova N."/>
            <person name="Mavromatis K."/>
            <person name="Mikhailova N."/>
            <person name="Pati A."/>
            <person name="Goodwin L."/>
            <person name="Chen A."/>
            <person name="Palaniappan K."/>
            <person name="Land M."/>
            <person name="Hauser L."/>
            <person name="Chang Y.J."/>
            <person name="Jeffries C.D."/>
            <person name="Rohde M."/>
            <person name="Goker M."/>
            <person name="Woyke T."/>
            <person name="Bristow J."/>
            <person name="Eisen J.A."/>
            <person name="Markowitz V."/>
            <person name="Hugenholtz P."/>
            <person name="Kyrpides N.C."/>
            <person name="Klenk H.P."/>
            <person name="Lapidus A."/>
        </authorList>
    </citation>
    <scope>NUCLEOTIDE SEQUENCE [LARGE SCALE GENOMIC DNA]</scope>
    <source>
        <strain evidence="3">ATCC 700542 / DSM 9946 / VI-R2</strain>
    </source>
</reference>
<proteinExistence type="predicted"/>
<keyword evidence="3" id="KW-1185">Reference proteome</keyword>
<name>D7BFU5_ALLS1</name>
<evidence type="ECO:0000313" key="3">
    <source>
        <dbReference type="Proteomes" id="UP000001916"/>
    </source>
</evidence>
<dbReference type="KEGG" id="msv:Mesil_1770"/>
<dbReference type="STRING" id="526227.Mesil_1770"/>
<protein>
    <submittedName>
        <fullName evidence="2">Uncharacterized protein</fullName>
    </submittedName>
</protein>
<evidence type="ECO:0000313" key="2">
    <source>
        <dbReference type="EMBL" id="ADH63648.1"/>
    </source>
</evidence>
<organism evidence="2 3">
    <name type="scientific">Allomeiothermus silvanus (strain ATCC 700542 / DSM 9946 / NBRC 106475 / NCIMB 13440 / VI-R2)</name>
    <name type="common">Thermus silvanus</name>
    <dbReference type="NCBI Taxonomy" id="526227"/>
    <lineage>
        <taxon>Bacteria</taxon>
        <taxon>Thermotogati</taxon>
        <taxon>Deinococcota</taxon>
        <taxon>Deinococci</taxon>
        <taxon>Thermales</taxon>
        <taxon>Thermaceae</taxon>
        <taxon>Allomeiothermus</taxon>
    </lineage>
</organism>
<accession>D7BFU5</accession>